<evidence type="ECO:0000259" key="7">
    <source>
        <dbReference type="Pfam" id="PF09335"/>
    </source>
</evidence>
<gene>
    <name evidence="8" type="ORF">HMPREF9706_00548</name>
</gene>
<dbReference type="Pfam" id="PF09335">
    <property type="entry name" value="VTT_dom"/>
    <property type="match status" value="1"/>
</dbReference>
<keyword evidence="9" id="KW-1185">Reference proteome</keyword>
<feature type="transmembrane region" description="Helical" evidence="6">
    <location>
        <begin position="87"/>
        <end position="108"/>
    </location>
</feature>
<evidence type="ECO:0000256" key="2">
    <source>
        <dbReference type="ARBA" id="ARBA00022475"/>
    </source>
</evidence>
<dbReference type="RefSeq" id="WP_006907864.1">
    <property type="nucleotide sequence ID" value="NZ_JH932292.1"/>
</dbReference>
<evidence type="ECO:0000313" key="8">
    <source>
        <dbReference type="EMBL" id="EKB55380.1"/>
    </source>
</evidence>
<comment type="subcellular location">
    <subcellularLocation>
        <location evidence="1 6">Cell membrane</location>
        <topology evidence="1 6">Multi-pass membrane protein</topology>
    </subcellularLocation>
</comment>
<dbReference type="STRING" id="883111.HMPREF9706_00548"/>
<keyword evidence="4 6" id="KW-1133">Transmembrane helix</keyword>
<evidence type="ECO:0000256" key="6">
    <source>
        <dbReference type="RuleBase" id="RU366058"/>
    </source>
</evidence>
<comment type="caution">
    <text evidence="8">The sequence shown here is derived from an EMBL/GenBank/DDBJ whole genome shotgun (WGS) entry which is preliminary data.</text>
</comment>
<organism evidence="8 9">
    <name type="scientific">Facklamia hominis CCUG 36813</name>
    <dbReference type="NCBI Taxonomy" id="883111"/>
    <lineage>
        <taxon>Bacteria</taxon>
        <taxon>Bacillati</taxon>
        <taxon>Bacillota</taxon>
        <taxon>Bacilli</taxon>
        <taxon>Lactobacillales</taxon>
        <taxon>Aerococcaceae</taxon>
        <taxon>Facklamia</taxon>
    </lineage>
</organism>
<comment type="similarity">
    <text evidence="6">Belongs to the TVP38/TMEM64 family.</text>
</comment>
<feature type="domain" description="VTT" evidence="7">
    <location>
        <begin position="67"/>
        <end position="186"/>
    </location>
</feature>
<feature type="transmembrane region" description="Helical" evidence="6">
    <location>
        <begin position="53"/>
        <end position="75"/>
    </location>
</feature>
<dbReference type="OrthoDB" id="9812980at2"/>
<dbReference type="InterPro" id="IPR032816">
    <property type="entry name" value="VTT_dom"/>
</dbReference>
<evidence type="ECO:0000313" key="9">
    <source>
        <dbReference type="Proteomes" id="UP000004465"/>
    </source>
</evidence>
<keyword evidence="5 6" id="KW-0472">Membrane</keyword>
<dbReference type="InterPro" id="IPR015414">
    <property type="entry name" value="TMEM64"/>
</dbReference>
<dbReference type="HOGENOM" id="CLU_038944_8_2_9"/>
<accession>K1LFE3</accession>
<proteinExistence type="inferred from homology"/>
<dbReference type="PATRIC" id="fig|883111.3.peg.550"/>
<keyword evidence="3 6" id="KW-0812">Transmembrane</keyword>
<evidence type="ECO:0000256" key="1">
    <source>
        <dbReference type="ARBA" id="ARBA00004651"/>
    </source>
</evidence>
<keyword evidence="2 6" id="KW-1003">Cell membrane</keyword>
<dbReference type="AlphaFoldDB" id="K1LFE3"/>
<dbReference type="Proteomes" id="UP000004465">
    <property type="component" value="Unassembled WGS sequence"/>
</dbReference>
<name>K1LFE3_9LACT</name>
<dbReference type="PANTHER" id="PTHR12677">
    <property type="entry name" value="GOLGI APPARATUS MEMBRANE PROTEIN TVP38-RELATED"/>
    <property type="match status" value="1"/>
</dbReference>
<evidence type="ECO:0000256" key="5">
    <source>
        <dbReference type="ARBA" id="ARBA00023136"/>
    </source>
</evidence>
<sequence>MIDKLSKPNFSWEKLLKLILIGLLLLATIWITVSFPPDRVRNLIESAGAYGRLVYIALWVFLPIGFFPVPFLAFAGGMGYGLIEGSILTFVGAALNLTFMFFMSRYLFREGLQSFLYRKYPKSKEILAADRSRLNFVLALARLMPVIPYNIENYAFGLTDIPFWDYLWVSLVFILPGTFIYVNVGDKALEPGDSSFVISLVLLAVLVVGTTFLGKYLKQPKKDSVKKEENHEGRD</sequence>
<feature type="transmembrane region" description="Helical" evidence="6">
    <location>
        <begin position="163"/>
        <end position="184"/>
    </location>
</feature>
<protein>
    <recommendedName>
        <fullName evidence="6">TVP38/TMEM64 family membrane protein</fullName>
    </recommendedName>
</protein>
<dbReference type="PANTHER" id="PTHR12677:SF59">
    <property type="entry name" value="GOLGI APPARATUS MEMBRANE PROTEIN TVP38-RELATED"/>
    <property type="match status" value="1"/>
</dbReference>
<evidence type="ECO:0000256" key="4">
    <source>
        <dbReference type="ARBA" id="ARBA00022989"/>
    </source>
</evidence>
<reference evidence="8 9" key="1">
    <citation type="submission" date="2012-07" db="EMBL/GenBank/DDBJ databases">
        <title>The Genome Sequence of Facklamia hominis CCUG 36813.</title>
        <authorList>
            <consortium name="The Broad Institute Genome Sequencing Platform"/>
            <person name="Earl A."/>
            <person name="Ward D."/>
            <person name="Feldgarden M."/>
            <person name="Gevers D."/>
            <person name="Huys G."/>
            <person name="Walker B."/>
            <person name="Young S.K."/>
            <person name="Zeng Q."/>
            <person name="Gargeya S."/>
            <person name="Fitzgerald M."/>
            <person name="Haas B."/>
            <person name="Abouelleil A."/>
            <person name="Alvarado L."/>
            <person name="Arachchi H.M."/>
            <person name="Berlin A.M."/>
            <person name="Chapman S.B."/>
            <person name="Goldberg J."/>
            <person name="Griggs A."/>
            <person name="Gujja S."/>
            <person name="Hansen M."/>
            <person name="Howarth C."/>
            <person name="Imamovic A."/>
            <person name="Larimer J."/>
            <person name="McCowen C."/>
            <person name="Montmayeur A."/>
            <person name="Murphy C."/>
            <person name="Neiman D."/>
            <person name="Pearson M."/>
            <person name="Priest M."/>
            <person name="Roberts A."/>
            <person name="Saif S."/>
            <person name="Shea T."/>
            <person name="Sisk P."/>
            <person name="Sykes S."/>
            <person name="Wortman J."/>
            <person name="Nusbaum C."/>
            <person name="Birren B."/>
        </authorList>
    </citation>
    <scope>NUCLEOTIDE SEQUENCE [LARGE SCALE GENOMIC DNA]</scope>
    <source>
        <strain evidence="8 9">CCUG 36813</strain>
    </source>
</reference>
<dbReference type="EMBL" id="AGZD01000003">
    <property type="protein sequence ID" value="EKB55380.1"/>
    <property type="molecule type" value="Genomic_DNA"/>
</dbReference>
<evidence type="ECO:0000256" key="3">
    <source>
        <dbReference type="ARBA" id="ARBA00022692"/>
    </source>
</evidence>
<feature type="transmembrane region" description="Helical" evidence="6">
    <location>
        <begin position="15"/>
        <end position="33"/>
    </location>
</feature>
<feature type="transmembrane region" description="Helical" evidence="6">
    <location>
        <begin position="196"/>
        <end position="217"/>
    </location>
</feature>
<dbReference type="GO" id="GO:0005886">
    <property type="term" value="C:plasma membrane"/>
    <property type="evidence" value="ECO:0007669"/>
    <property type="project" value="UniProtKB-SubCell"/>
</dbReference>